<organism evidence="7 8">
    <name type="scientific">Nocardia vinacea</name>
    <dbReference type="NCBI Taxonomy" id="96468"/>
    <lineage>
        <taxon>Bacteria</taxon>
        <taxon>Bacillati</taxon>
        <taxon>Actinomycetota</taxon>
        <taxon>Actinomycetes</taxon>
        <taxon>Mycobacteriales</taxon>
        <taxon>Nocardiaceae</taxon>
        <taxon>Nocardia</taxon>
    </lineage>
</organism>
<keyword evidence="4" id="KW-0012">Acyltransferase</keyword>
<dbReference type="PROSITE" id="PS52004">
    <property type="entry name" value="KS3_2"/>
    <property type="match status" value="1"/>
</dbReference>
<keyword evidence="8" id="KW-1185">Reference proteome</keyword>
<dbReference type="EMBL" id="CP109441">
    <property type="protein sequence ID" value="WUV46372.1"/>
    <property type="molecule type" value="Genomic_DNA"/>
</dbReference>
<dbReference type="SMART" id="SM00825">
    <property type="entry name" value="PKS_KS"/>
    <property type="match status" value="1"/>
</dbReference>
<evidence type="ECO:0000313" key="8">
    <source>
        <dbReference type="Proteomes" id="UP001432062"/>
    </source>
</evidence>
<protein>
    <submittedName>
        <fullName evidence="7">Ketosynthase chain-length factor</fullName>
    </submittedName>
</protein>
<evidence type="ECO:0000313" key="7">
    <source>
        <dbReference type="EMBL" id="WUV46372.1"/>
    </source>
</evidence>
<proteinExistence type="inferred from homology"/>
<evidence type="ECO:0000256" key="1">
    <source>
        <dbReference type="ARBA" id="ARBA00004796"/>
    </source>
</evidence>
<dbReference type="PANTHER" id="PTHR11712:SF322">
    <property type="entry name" value="POLYKETIDE BETA-KETOACYL SYNTHASE 2-RELATED"/>
    <property type="match status" value="1"/>
</dbReference>
<keyword evidence="3 5" id="KW-0808">Transferase</keyword>
<dbReference type="SUPFAM" id="SSF53901">
    <property type="entry name" value="Thiolase-like"/>
    <property type="match status" value="2"/>
</dbReference>
<sequence length="404" mass="42110">MSGEVVVTGLAVAAPNGLGADNYWSAVLAGRLGIDLVSRYEVGGYPSRFAGEILDFDVAAHIPGRLVPQTDPVTKLAIAVADWAIEDAAVELSEFGNDTLGATTSNASGGFDFTQREVQKLWTLGPDHVSAYQCFAWFYAVNTGQISIRNDLRGAGGSIVADQAGGLDAIGHARRLVRRGQRVSIAGGLEAPLNPYALVSQISLGRLSRADTKESAYLPFDERASGYVPGEGGALLILEDAASAEERGAPRVYGSIIGYGSSFDPHPDLGRAPNLDRAIRAALDDADIDASEVDVVFADAAGLPDLDAAEASAITEIFGPHGVPVTAPKSTIGRLIAGGPPLDVATALLALRHQVIPPTVGTERLAPGYAIDLVLRSARPAPLRTALILARGFGGFNSALVVRR</sequence>
<accession>A0ABZ1YWW2</accession>
<dbReference type="InterPro" id="IPR014031">
    <property type="entry name" value="Ketoacyl_synth_C"/>
</dbReference>
<dbReference type="PANTHER" id="PTHR11712">
    <property type="entry name" value="POLYKETIDE SYNTHASE-RELATED"/>
    <property type="match status" value="1"/>
</dbReference>
<dbReference type="InterPro" id="IPR020841">
    <property type="entry name" value="PKS_Beta-ketoAc_synthase_dom"/>
</dbReference>
<feature type="domain" description="Ketosynthase family 3 (KS3)" evidence="6">
    <location>
        <begin position="2"/>
        <end position="404"/>
    </location>
</feature>
<name>A0ABZ1YWW2_9NOCA</name>
<dbReference type="InterPro" id="IPR014030">
    <property type="entry name" value="Ketoacyl_synth_N"/>
</dbReference>
<dbReference type="Pfam" id="PF00109">
    <property type="entry name" value="ketoacyl-synt"/>
    <property type="match status" value="1"/>
</dbReference>
<dbReference type="Gene3D" id="3.40.47.10">
    <property type="match status" value="2"/>
</dbReference>
<comment type="similarity">
    <text evidence="2 5">Belongs to the thiolase-like superfamily. Beta-ketoacyl-ACP synthases family.</text>
</comment>
<evidence type="ECO:0000256" key="4">
    <source>
        <dbReference type="ARBA" id="ARBA00023315"/>
    </source>
</evidence>
<dbReference type="Pfam" id="PF02801">
    <property type="entry name" value="Ketoacyl-synt_C"/>
    <property type="match status" value="1"/>
</dbReference>
<dbReference type="InterPro" id="IPR000794">
    <property type="entry name" value="Beta-ketoacyl_synthase"/>
</dbReference>
<evidence type="ECO:0000256" key="5">
    <source>
        <dbReference type="RuleBase" id="RU003694"/>
    </source>
</evidence>
<evidence type="ECO:0000259" key="6">
    <source>
        <dbReference type="PROSITE" id="PS52004"/>
    </source>
</evidence>
<evidence type="ECO:0000256" key="3">
    <source>
        <dbReference type="ARBA" id="ARBA00022679"/>
    </source>
</evidence>
<gene>
    <name evidence="7" type="ORF">OG563_46255</name>
</gene>
<evidence type="ECO:0000256" key="2">
    <source>
        <dbReference type="ARBA" id="ARBA00008467"/>
    </source>
</evidence>
<dbReference type="RefSeq" id="WP_329410060.1">
    <property type="nucleotide sequence ID" value="NZ_CP109441.1"/>
</dbReference>
<dbReference type="Proteomes" id="UP001432062">
    <property type="component" value="Chromosome"/>
</dbReference>
<reference evidence="7" key="1">
    <citation type="submission" date="2022-10" db="EMBL/GenBank/DDBJ databases">
        <title>The complete genomes of actinobacterial strains from the NBC collection.</title>
        <authorList>
            <person name="Joergensen T.S."/>
            <person name="Alvarez Arevalo M."/>
            <person name="Sterndorff E.B."/>
            <person name="Faurdal D."/>
            <person name="Vuksanovic O."/>
            <person name="Mourched A.-S."/>
            <person name="Charusanti P."/>
            <person name="Shaw S."/>
            <person name="Blin K."/>
            <person name="Weber T."/>
        </authorList>
    </citation>
    <scope>NUCLEOTIDE SEQUENCE</scope>
    <source>
        <strain evidence="7">NBC_01482</strain>
    </source>
</reference>
<comment type="pathway">
    <text evidence="1">Lipid metabolism; mycolic acid biosynthesis.</text>
</comment>
<dbReference type="CDD" id="cd00832">
    <property type="entry name" value="CLF"/>
    <property type="match status" value="1"/>
</dbReference>
<dbReference type="InterPro" id="IPR016039">
    <property type="entry name" value="Thiolase-like"/>
</dbReference>